<evidence type="ECO:0000259" key="8">
    <source>
        <dbReference type="Pfam" id="PF04052"/>
    </source>
</evidence>
<dbReference type="RefSeq" id="WP_091813475.1">
    <property type="nucleotide sequence ID" value="NZ_FOCW01000001.1"/>
</dbReference>
<dbReference type="Pfam" id="PF04052">
    <property type="entry name" value="TolB_N"/>
    <property type="match status" value="1"/>
</dbReference>
<evidence type="ECO:0000313" key="10">
    <source>
        <dbReference type="Proteomes" id="UP000199531"/>
    </source>
</evidence>
<evidence type="ECO:0000256" key="3">
    <source>
        <dbReference type="ARBA" id="ARBA00022618"/>
    </source>
</evidence>
<dbReference type="OrthoDB" id="9802240at2"/>
<proteinExistence type="inferred from homology"/>
<comment type="subcellular location">
    <subcellularLocation>
        <location evidence="1 7">Periplasm</location>
    </subcellularLocation>
</comment>
<dbReference type="InterPro" id="IPR007195">
    <property type="entry name" value="TolB_N"/>
</dbReference>
<dbReference type="GO" id="GO:0042597">
    <property type="term" value="C:periplasmic space"/>
    <property type="evidence" value="ECO:0007669"/>
    <property type="project" value="UniProtKB-SubCell"/>
</dbReference>
<dbReference type="SUPFAM" id="SSF52964">
    <property type="entry name" value="TolB, N-terminal domain"/>
    <property type="match status" value="1"/>
</dbReference>
<dbReference type="Gene3D" id="3.40.50.10070">
    <property type="entry name" value="TolB, N-terminal domain"/>
    <property type="match status" value="1"/>
</dbReference>
<dbReference type="Gene3D" id="2.120.10.30">
    <property type="entry name" value="TolB, C-terminal domain"/>
    <property type="match status" value="1"/>
</dbReference>
<sequence length="447" mass="47539">MLIDLIRQSLSPLFVRHAGRAGTSPKARSVALTGVLLAGLASAPAWAEFRVEITGAGVTQYPITSSPFRGEAEAPQKPASIIQADLVRTGLFRAVPVEAGQLDESSKPVVTTFRAAGSDYVVAGSVQRQGDGRYAVRFRLWDVVKNSDMGGQSYTVPQADLRLASHRAADWIYERITGEKGVFSSRVSYVTKAGGRYTLWVADADGENAQAALSSRQSIISPSWSPDGSKLAYVSFESGKPVVYVHDVRSGQRRAVANFRGSNSAPAWSPDGRTLAVTLTKDGGSQLYLIPAAGGEPRLLSRSVGIDTEATFSPDGGSVYFVSDRGGSPQIYRIATSGGEARRITFQGGYNISPSISADGRSMAYITRSGGYKVAVMDLQSGTVNLVTDTAHDEKPSFAPNSKMIVYATRTAGGEALMTTSIDGKIKTRLAGRSGDIREPAWAPMGR</sequence>
<organism evidence="9 10">
    <name type="scientific">Brachymonas denitrificans DSM 15123</name>
    <dbReference type="NCBI Taxonomy" id="1121117"/>
    <lineage>
        <taxon>Bacteria</taxon>
        <taxon>Pseudomonadati</taxon>
        <taxon>Pseudomonadota</taxon>
        <taxon>Betaproteobacteria</taxon>
        <taxon>Burkholderiales</taxon>
        <taxon>Comamonadaceae</taxon>
        <taxon>Brachymonas</taxon>
    </lineage>
</organism>
<dbReference type="InterPro" id="IPR011659">
    <property type="entry name" value="WD40"/>
</dbReference>
<keyword evidence="6 7" id="KW-0131">Cell cycle</keyword>
<dbReference type="Pfam" id="PF07676">
    <property type="entry name" value="PD40"/>
    <property type="match status" value="5"/>
</dbReference>
<feature type="domain" description="TolB N-terminal" evidence="8">
    <location>
        <begin position="50"/>
        <end position="148"/>
    </location>
</feature>
<evidence type="ECO:0000256" key="6">
    <source>
        <dbReference type="ARBA" id="ARBA00023306"/>
    </source>
</evidence>
<dbReference type="STRING" id="1121117.SAMN02745977_00527"/>
<dbReference type="InterPro" id="IPR014167">
    <property type="entry name" value="Tol-Pal_TolB"/>
</dbReference>
<evidence type="ECO:0000256" key="5">
    <source>
        <dbReference type="ARBA" id="ARBA00022764"/>
    </source>
</evidence>
<evidence type="ECO:0000256" key="4">
    <source>
        <dbReference type="ARBA" id="ARBA00022729"/>
    </source>
</evidence>
<keyword evidence="3 7" id="KW-0132">Cell division</keyword>
<dbReference type="AlphaFoldDB" id="A0A1H8E1P9"/>
<evidence type="ECO:0000256" key="1">
    <source>
        <dbReference type="ARBA" id="ARBA00004418"/>
    </source>
</evidence>
<dbReference type="PANTHER" id="PTHR36842">
    <property type="entry name" value="PROTEIN TOLB HOMOLOG"/>
    <property type="match status" value="1"/>
</dbReference>
<comment type="subunit">
    <text evidence="7">The Tol-Pal system is composed of five core proteins: the inner membrane proteins TolA, TolQ and TolR, the periplasmic protein TolB and the outer membrane protein Pal. They form a network linking the inner and outer membranes and the peptidoglycan layer.</text>
</comment>
<dbReference type="Proteomes" id="UP000199531">
    <property type="component" value="Unassembled WGS sequence"/>
</dbReference>
<dbReference type="SUPFAM" id="SSF69304">
    <property type="entry name" value="Tricorn protease N-terminal domain"/>
    <property type="match status" value="1"/>
</dbReference>
<name>A0A1H8E1P9_9BURK</name>
<dbReference type="HAMAP" id="MF_00671">
    <property type="entry name" value="TolB"/>
    <property type="match status" value="1"/>
</dbReference>
<gene>
    <name evidence="7" type="primary">tolB</name>
    <name evidence="9" type="ORF">SAMN02745977_00527</name>
</gene>
<evidence type="ECO:0000256" key="2">
    <source>
        <dbReference type="ARBA" id="ARBA00009820"/>
    </source>
</evidence>
<keyword evidence="5 7" id="KW-0574">Periplasm</keyword>
<keyword evidence="10" id="KW-1185">Reference proteome</keyword>
<protein>
    <recommendedName>
        <fullName evidence="7">Tol-Pal system protein TolB</fullName>
    </recommendedName>
</protein>
<accession>A0A1H8E1P9</accession>
<dbReference type="GO" id="GO:0051301">
    <property type="term" value="P:cell division"/>
    <property type="evidence" value="ECO:0007669"/>
    <property type="project" value="UniProtKB-UniRule"/>
</dbReference>
<evidence type="ECO:0000256" key="7">
    <source>
        <dbReference type="HAMAP-Rule" id="MF_00671"/>
    </source>
</evidence>
<evidence type="ECO:0000313" key="9">
    <source>
        <dbReference type="EMBL" id="SEN13365.1"/>
    </source>
</evidence>
<dbReference type="GO" id="GO:0017038">
    <property type="term" value="P:protein import"/>
    <property type="evidence" value="ECO:0007669"/>
    <property type="project" value="InterPro"/>
</dbReference>
<reference evidence="9 10" key="1">
    <citation type="submission" date="2016-10" db="EMBL/GenBank/DDBJ databases">
        <authorList>
            <person name="de Groot N.N."/>
        </authorList>
    </citation>
    <scope>NUCLEOTIDE SEQUENCE [LARGE SCALE GENOMIC DNA]</scope>
    <source>
        <strain evidence="9 10">DSM 15123</strain>
    </source>
</reference>
<comment type="similarity">
    <text evidence="2 7">Belongs to the TolB family.</text>
</comment>
<dbReference type="PANTHER" id="PTHR36842:SF1">
    <property type="entry name" value="PROTEIN TOLB"/>
    <property type="match status" value="1"/>
</dbReference>
<comment type="function">
    <text evidence="7">Part of the Tol-Pal system, which plays a role in outer membrane invagination during cell division and is important for maintaining outer membrane integrity.</text>
</comment>
<dbReference type="InterPro" id="IPR011042">
    <property type="entry name" value="6-blade_b-propeller_TolB-like"/>
</dbReference>
<dbReference type="NCBIfam" id="TIGR02800">
    <property type="entry name" value="propeller_TolB"/>
    <property type="match status" value="1"/>
</dbReference>
<dbReference type="EMBL" id="FOCW01000001">
    <property type="protein sequence ID" value="SEN13365.1"/>
    <property type="molecule type" value="Genomic_DNA"/>
</dbReference>
<keyword evidence="4 7" id="KW-0732">Signal</keyword>